<dbReference type="RefSeq" id="WP_379661664.1">
    <property type="nucleotide sequence ID" value="NZ_JBHUDG010000004.1"/>
</dbReference>
<comment type="caution">
    <text evidence="2">The sequence shown here is derived from an EMBL/GenBank/DDBJ whole genome shotgun (WGS) entry which is preliminary data.</text>
</comment>
<keyword evidence="1" id="KW-0378">Hydrolase</keyword>
<proteinExistence type="predicted"/>
<evidence type="ECO:0000256" key="1">
    <source>
        <dbReference type="ARBA" id="ARBA00022801"/>
    </source>
</evidence>
<evidence type="ECO:0008006" key="4">
    <source>
        <dbReference type="Google" id="ProtNLM"/>
    </source>
</evidence>
<dbReference type="SUPFAM" id="SSF55545">
    <property type="entry name" value="beta-N-acetylhexosaminidase-like domain"/>
    <property type="match status" value="1"/>
</dbReference>
<organism evidence="2 3">
    <name type="scientific">Pseudopedobacter beijingensis</name>
    <dbReference type="NCBI Taxonomy" id="1207056"/>
    <lineage>
        <taxon>Bacteria</taxon>
        <taxon>Pseudomonadati</taxon>
        <taxon>Bacteroidota</taxon>
        <taxon>Sphingobacteriia</taxon>
        <taxon>Sphingobacteriales</taxon>
        <taxon>Sphingobacteriaceae</taxon>
        <taxon>Pseudopedobacter</taxon>
    </lineage>
</organism>
<dbReference type="Proteomes" id="UP001597118">
    <property type="component" value="Unassembled WGS sequence"/>
</dbReference>
<sequence length="773" mass="89672">MKFKSIIIVFLFISQGVNASKIEITDYFINIKHHSRVIDKAAEVFNEEINKRTNRTITKTVKNDFVLEIGLESEFLLEGQYLESLRLLKPTSKDGFKMIFLDNKKIIIAGNNDRGVLYGIGYLLRKIDISANKMFLNWHGNISSSPVKSIRGHEMQRNPKFNNEDESFALNQFDQYVRELALFGANTIEVLRNISPQYANICKSYGLDISIVTFDNGPDFKSEEGIAKELRMREHMMRKFPEIDHWTIKSGDPGHLDLETFFEFSQKEVELLKKIHPKAKVWLAPQRFNDAPISYFDSFIDRVNKVDWVDGLVFGPWTRTPLPELRKRISKHLPIRHFPDITHIYSSQYPVPNLDVALAITLGRICINPTPVMQKYIHNKYADDVVGSIGYSEGTNDDVNKFVWVAQDWDSSMAVEETLQDYARLFIGSAYVKEFTEGVLSLEKNLDGPLKENSNVDTSLRLWKSMELRADEKLLTNTRFAMCLLRAYYDSYVKSKLIYEDNLETQALSFLRKVEELGPEQAIQACKAELMKSKLMPVSLDLKKRSRQLFDVVYRGETGKWTMELQKCVLIDQIDVALNNEPWISQELKKIESITKNSEKISKILDIANRKERGELYYNLGSFESREIIDTYANFKEDPYYLKSAHRSFGAKLNRFVISSKDYKNNHVPKEWLTQIGIYYDQPLEMKFKKLKPHQDYIVELVYIGEMNKFNGMVKLMANDGILIHDFLNPNDYVYRFPIKKELIKNGEIKLIWQCNEGGRGTQVAEITFIKSN</sequence>
<evidence type="ECO:0000313" key="2">
    <source>
        <dbReference type="EMBL" id="MFD1629284.1"/>
    </source>
</evidence>
<dbReference type="EMBL" id="JBHUDG010000004">
    <property type="protein sequence ID" value="MFD1629284.1"/>
    <property type="molecule type" value="Genomic_DNA"/>
</dbReference>
<gene>
    <name evidence="2" type="ORF">ACFSAH_05300</name>
</gene>
<dbReference type="Gene3D" id="3.30.379.10">
    <property type="entry name" value="Chitobiase/beta-hexosaminidase domain 2-like"/>
    <property type="match status" value="1"/>
</dbReference>
<accession>A0ABW4IBC7</accession>
<reference evidence="3" key="1">
    <citation type="journal article" date="2019" name="Int. J. Syst. Evol. Microbiol.">
        <title>The Global Catalogue of Microorganisms (GCM) 10K type strain sequencing project: providing services to taxonomists for standard genome sequencing and annotation.</title>
        <authorList>
            <consortium name="The Broad Institute Genomics Platform"/>
            <consortium name="The Broad Institute Genome Sequencing Center for Infectious Disease"/>
            <person name="Wu L."/>
            <person name="Ma J."/>
        </authorList>
    </citation>
    <scope>NUCLEOTIDE SEQUENCE [LARGE SCALE GENOMIC DNA]</scope>
    <source>
        <strain evidence="3">CCUG 53762</strain>
    </source>
</reference>
<dbReference type="InterPro" id="IPR029018">
    <property type="entry name" value="Hex-like_dom2"/>
</dbReference>
<keyword evidence="3" id="KW-1185">Reference proteome</keyword>
<protein>
    <recommendedName>
        <fullName evidence="4">Glycosyl hydrolase family 67 N-terminus</fullName>
    </recommendedName>
</protein>
<name>A0ABW4IBC7_9SPHI</name>
<evidence type="ECO:0000313" key="3">
    <source>
        <dbReference type="Proteomes" id="UP001597118"/>
    </source>
</evidence>